<feature type="domain" description="HTH lysR-type" evidence="6">
    <location>
        <begin position="1"/>
        <end position="58"/>
    </location>
</feature>
<evidence type="ECO:0000256" key="2">
    <source>
        <dbReference type="ARBA" id="ARBA00023015"/>
    </source>
</evidence>
<evidence type="ECO:0000313" key="7">
    <source>
        <dbReference type="EMBL" id="OXI32895.1"/>
    </source>
</evidence>
<dbReference type="GO" id="GO:2000142">
    <property type="term" value="P:regulation of DNA-templated transcription initiation"/>
    <property type="evidence" value="ECO:0007669"/>
    <property type="project" value="TreeGrafter"/>
</dbReference>
<dbReference type="PANTHER" id="PTHR30293:SF0">
    <property type="entry name" value="NITROGEN ASSIMILATION REGULATORY PROTEIN NAC"/>
    <property type="match status" value="1"/>
</dbReference>
<protein>
    <submittedName>
        <fullName evidence="7">LysR family transcriptional regulator</fullName>
    </submittedName>
</protein>
<gene>
    <name evidence="7" type="ORF">CFB84_40535</name>
</gene>
<dbReference type="Gene3D" id="1.10.10.10">
    <property type="entry name" value="Winged helix-like DNA-binding domain superfamily/Winged helix DNA-binding domain"/>
    <property type="match status" value="1"/>
</dbReference>
<dbReference type="GO" id="GO:0003700">
    <property type="term" value="F:DNA-binding transcription factor activity"/>
    <property type="evidence" value="ECO:0007669"/>
    <property type="project" value="InterPro"/>
</dbReference>
<dbReference type="SUPFAM" id="SSF53850">
    <property type="entry name" value="Periplasmic binding protein-like II"/>
    <property type="match status" value="1"/>
</dbReference>
<evidence type="ECO:0000259" key="6">
    <source>
        <dbReference type="PROSITE" id="PS50931"/>
    </source>
</evidence>
<evidence type="ECO:0000256" key="3">
    <source>
        <dbReference type="ARBA" id="ARBA00023125"/>
    </source>
</evidence>
<dbReference type="GeneID" id="99663657"/>
<dbReference type="SUPFAM" id="SSF46785">
    <property type="entry name" value="Winged helix' DNA-binding domain"/>
    <property type="match status" value="1"/>
</dbReference>
<dbReference type="Pfam" id="PF03466">
    <property type="entry name" value="LysR_substrate"/>
    <property type="match status" value="1"/>
</dbReference>
<dbReference type="InterPro" id="IPR036390">
    <property type="entry name" value="WH_DNA-bd_sf"/>
</dbReference>
<dbReference type="Pfam" id="PF00126">
    <property type="entry name" value="HTH_1"/>
    <property type="match status" value="1"/>
</dbReference>
<reference evidence="7 8" key="2">
    <citation type="submission" date="2017-08" db="EMBL/GenBank/DDBJ databases">
        <title>WGS of novel Burkholderia cepaca complex species.</title>
        <authorList>
            <person name="Lipuma J."/>
            <person name="Spilker T."/>
        </authorList>
    </citation>
    <scope>NUCLEOTIDE SEQUENCE [LARGE SCALE GENOMIC DNA]</scope>
    <source>
        <strain evidence="7 8">AU17325</strain>
    </source>
</reference>
<dbReference type="InterPro" id="IPR000847">
    <property type="entry name" value="LysR_HTH_N"/>
</dbReference>
<dbReference type="PRINTS" id="PR00039">
    <property type="entry name" value="HTHLYSR"/>
</dbReference>
<keyword evidence="4" id="KW-0010">Activator</keyword>
<dbReference type="OrthoDB" id="8587114at2"/>
<name>A0A228HSK4_9BURK</name>
<comment type="similarity">
    <text evidence="1">Belongs to the LysR transcriptional regulatory family.</text>
</comment>
<keyword evidence="3" id="KW-0238">DNA-binding</keyword>
<dbReference type="InterPro" id="IPR005119">
    <property type="entry name" value="LysR_subst-bd"/>
</dbReference>
<proteinExistence type="inferred from homology"/>
<dbReference type="FunFam" id="1.10.10.10:FF:000001">
    <property type="entry name" value="LysR family transcriptional regulator"/>
    <property type="match status" value="1"/>
</dbReference>
<keyword evidence="2" id="KW-0805">Transcription regulation</keyword>
<dbReference type="InterPro" id="IPR036388">
    <property type="entry name" value="WH-like_DNA-bd_sf"/>
</dbReference>
<evidence type="ECO:0000256" key="1">
    <source>
        <dbReference type="ARBA" id="ARBA00009437"/>
    </source>
</evidence>
<dbReference type="CDD" id="cd08433">
    <property type="entry name" value="PBP2_Nac"/>
    <property type="match status" value="1"/>
</dbReference>
<evidence type="ECO:0000256" key="5">
    <source>
        <dbReference type="ARBA" id="ARBA00023163"/>
    </source>
</evidence>
<dbReference type="PROSITE" id="PS50931">
    <property type="entry name" value="HTH_LYSR"/>
    <property type="match status" value="1"/>
</dbReference>
<dbReference type="Proteomes" id="UP000214600">
    <property type="component" value="Unassembled WGS sequence"/>
</dbReference>
<organism evidence="7 8">
    <name type="scientific">Burkholderia aenigmatica</name>
    <dbReference type="NCBI Taxonomy" id="2015348"/>
    <lineage>
        <taxon>Bacteria</taxon>
        <taxon>Pseudomonadati</taxon>
        <taxon>Pseudomonadota</taxon>
        <taxon>Betaproteobacteria</taxon>
        <taxon>Burkholderiales</taxon>
        <taxon>Burkholderiaceae</taxon>
        <taxon>Burkholderia</taxon>
        <taxon>Burkholderia cepacia complex</taxon>
    </lineage>
</organism>
<dbReference type="GO" id="GO:0003677">
    <property type="term" value="F:DNA binding"/>
    <property type="evidence" value="ECO:0007669"/>
    <property type="project" value="UniProtKB-KW"/>
</dbReference>
<accession>A0A228HSK4</accession>
<sequence>MDIRQLRYFVSIVEYGSLGKAAEKLYVAQPSLSQQIAKLEDDLGVALLVRSPQGVKPTAAGQALYRHAHLVLRQMEQLRQEVKEGAGSESGTVAVGFPTTMTSILAVPVFERVRARYPGIRLQYVESMSGFINELLANGRLDLAILFRESNTTGITALPLFDEMLCLLGEPGGAIASRSRTCSLAALAGVPLVAPGAPNGLRLLLERTFAREEVPLNIIADIDSLPTLLSLAQSGAACTILPASAVALRDPSGRPKMRRIVDPEIQRPASLCWSNTSPVNSAALAVRQTIVELVQELAASGAWTGITLRAADASPA</sequence>
<dbReference type="PANTHER" id="PTHR30293">
    <property type="entry name" value="TRANSCRIPTIONAL REGULATORY PROTEIN NAC-RELATED"/>
    <property type="match status" value="1"/>
</dbReference>
<dbReference type="RefSeq" id="WP_043184028.1">
    <property type="nucleotide sequence ID" value="NZ_CP184470.1"/>
</dbReference>
<evidence type="ECO:0000256" key="4">
    <source>
        <dbReference type="ARBA" id="ARBA00023159"/>
    </source>
</evidence>
<evidence type="ECO:0000313" key="8">
    <source>
        <dbReference type="Proteomes" id="UP000214600"/>
    </source>
</evidence>
<keyword evidence="5" id="KW-0804">Transcription</keyword>
<reference evidence="8" key="1">
    <citation type="submission" date="2017-06" db="EMBL/GenBank/DDBJ databases">
        <authorList>
            <person name="LiPuma J."/>
            <person name="Spilker T."/>
        </authorList>
    </citation>
    <scope>NUCLEOTIDE SEQUENCE [LARGE SCALE GENOMIC DNA]</scope>
    <source>
        <strain evidence="8">AU17325</strain>
    </source>
</reference>
<comment type="caution">
    <text evidence="7">The sequence shown here is derived from an EMBL/GenBank/DDBJ whole genome shotgun (WGS) entry which is preliminary data.</text>
</comment>
<dbReference type="EMBL" id="NKFA01000038">
    <property type="protein sequence ID" value="OXI32895.1"/>
    <property type="molecule type" value="Genomic_DNA"/>
</dbReference>
<dbReference type="Gene3D" id="3.40.190.290">
    <property type="match status" value="1"/>
</dbReference>
<dbReference type="AlphaFoldDB" id="A0A228HSK4"/>